<keyword evidence="3 4" id="KW-0342">GTP-binding</keyword>
<comment type="caution">
    <text evidence="7">The sequence shown here is derived from an EMBL/GenBank/DDBJ whole genome shotgun (WGS) entry which is preliminary data.</text>
</comment>
<evidence type="ECO:0000256" key="1">
    <source>
        <dbReference type="ARBA" id="ARBA00022741"/>
    </source>
</evidence>
<evidence type="ECO:0000259" key="6">
    <source>
        <dbReference type="Pfam" id="PF22740"/>
    </source>
</evidence>
<dbReference type="Pfam" id="PF03668">
    <property type="entry name" value="RapZ-like_N"/>
    <property type="match status" value="1"/>
</dbReference>
<evidence type="ECO:0000256" key="4">
    <source>
        <dbReference type="HAMAP-Rule" id="MF_00636"/>
    </source>
</evidence>
<dbReference type="InterPro" id="IPR027417">
    <property type="entry name" value="P-loop_NTPase"/>
</dbReference>
<sequence length="298" mass="33969">MAGEIKIKDFVIISGMSGAGKTVATQAFEDLGYFCIDNMPPNLLSKFGELVREAGTIDKIALVIDIRSRIFYDQIWSLFTDFQDVQSMHTQILFLDATDEALVARYKETRRSHPLAMDGRLVDGIVAERKLLQPLKERADCDLDTTNLTPRQLREKIFNRFTNRSTQIFRVVVMSFGFKYGLPIDADDVMDIRFLPNPYYVPSLKMQTGLQKDVADYVFKNQATTNFYQQYFKLMQSILPGYQKEGKTNLTIAIGCTGGRHRSVAIAQRLGTDLQKLGYSVEIVHRDINQHKESVNRS</sequence>
<dbReference type="RefSeq" id="WP_176943222.1">
    <property type="nucleotide sequence ID" value="NZ_JABZEC010000008.1"/>
</dbReference>
<dbReference type="EMBL" id="JABZEC010000008">
    <property type="protein sequence ID" value="NVY97056.1"/>
    <property type="molecule type" value="Genomic_DNA"/>
</dbReference>
<dbReference type="PANTHER" id="PTHR30448:SF0">
    <property type="entry name" value="RNASE ADAPTER PROTEIN RAPZ"/>
    <property type="match status" value="1"/>
</dbReference>
<feature type="domain" description="RapZ-like N-terminal" evidence="5">
    <location>
        <begin position="9"/>
        <end position="162"/>
    </location>
</feature>
<feature type="binding site" evidence="4">
    <location>
        <begin position="15"/>
        <end position="22"/>
    </location>
    <ligand>
        <name>ATP</name>
        <dbReference type="ChEBI" id="CHEBI:30616"/>
    </ligand>
</feature>
<dbReference type="PIRSF" id="PIRSF005052">
    <property type="entry name" value="P-loopkin"/>
    <property type="match status" value="1"/>
</dbReference>
<keyword evidence="1 4" id="KW-0547">Nucleotide-binding</keyword>
<evidence type="ECO:0000313" key="7">
    <source>
        <dbReference type="EMBL" id="NVY97056.1"/>
    </source>
</evidence>
<evidence type="ECO:0000256" key="3">
    <source>
        <dbReference type="ARBA" id="ARBA00023134"/>
    </source>
</evidence>
<dbReference type="Pfam" id="PF22740">
    <property type="entry name" value="PapZ_C"/>
    <property type="match status" value="1"/>
</dbReference>
<evidence type="ECO:0000313" key="8">
    <source>
        <dbReference type="Proteomes" id="UP000563523"/>
    </source>
</evidence>
<keyword evidence="2 4" id="KW-0067">ATP-binding</keyword>
<feature type="binding site" evidence="4">
    <location>
        <begin position="65"/>
        <end position="68"/>
    </location>
    <ligand>
        <name>GTP</name>
        <dbReference type="ChEBI" id="CHEBI:37565"/>
    </ligand>
</feature>
<dbReference type="NCBIfam" id="NF003828">
    <property type="entry name" value="PRK05416.1"/>
    <property type="match status" value="1"/>
</dbReference>
<gene>
    <name evidence="7" type="primary">rapZ</name>
    <name evidence="7" type="ORF">HU830_07965</name>
</gene>
<protein>
    <submittedName>
        <fullName evidence="7">RNase adapter RapZ</fullName>
    </submittedName>
</protein>
<evidence type="ECO:0000259" key="5">
    <source>
        <dbReference type="Pfam" id="PF03668"/>
    </source>
</evidence>
<dbReference type="InterPro" id="IPR053930">
    <property type="entry name" value="RapZ-like_N"/>
</dbReference>
<name>A0A850RCN7_9LACO</name>
<organism evidence="7 8">
    <name type="scientific">Bombilactobacillus apium</name>
    <dbReference type="NCBI Taxonomy" id="2675299"/>
    <lineage>
        <taxon>Bacteria</taxon>
        <taxon>Bacillati</taxon>
        <taxon>Bacillota</taxon>
        <taxon>Bacilli</taxon>
        <taxon>Lactobacillales</taxon>
        <taxon>Lactobacillaceae</taxon>
        <taxon>Bombilactobacillus</taxon>
    </lineage>
</organism>
<dbReference type="InterPro" id="IPR053931">
    <property type="entry name" value="RapZ_C"/>
</dbReference>
<keyword evidence="8" id="KW-1185">Reference proteome</keyword>
<dbReference type="PANTHER" id="PTHR30448">
    <property type="entry name" value="RNASE ADAPTER PROTEIN RAPZ"/>
    <property type="match status" value="1"/>
</dbReference>
<proteinExistence type="inferred from homology"/>
<dbReference type="GO" id="GO:0005524">
    <property type="term" value="F:ATP binding"/>
    <property type="evidence" value="ECO:0007669"/>
    <property type="project" value="UniProtKB-UniRule"/>
</dbReference>
<dbReference type="HAMAP" id="MF_00636">
    <property type="entry name" value="RapZ_like"/>
    <property type="match status" value="1"/>
</dbReference>
<dbReference type="Proteomes" id="UP000563523">
    <property type="component" value="Unassembled WGS sequence"/>
</dbReference>
<reference evidence="7 8" key="1">
    <citation type="submission" date="2020-06" db="EMBL/GenBank/DDBJ databases">
        <authorList>
            <person name="Kang J."/>
        </authorList>
    </citation>
    <scope>NUCLEOTIDE SEQUENCE [LARGE SCALE GENOMIC DNA]</scope>
    <source>
        <strain evidence="7 8">DCY120</strain>
    </source>
</reference>
<evidence type="ECO:0000256" key="2">
    <source>
        <dbReference type="ARBA" id="ARBA00022840"/>
    </source>
</evidence>
<dbReference type="AlphaFoldDB" id="A0A850RCN7"/>
<dbReference type="InterPro" id="IPR005337">
    <property type="entry name" value="RapZ-like"/>
</dbReference>
<dbReference type="Gene3D" id="3.40.50.300">
    <property type="entry name" value="P-loop containing nucleotide triphosphate hydrolases"/>
    <property type="match status" value="1"/>
</dbReference>
<dbReference type="GO" id="GO:0005525">
    <property type="term" value="F:GTP binding"/>
    <property type="evidence" value="ECO:0007669"/>
    <property type="project" value="UniProtKB-UniRule"/>
</dbReference>
<accession>A0A850RCN7</accession>
<dbReference type="SUPFAM" id="SSF52540">
    <property type="entry name" value="P-loop containing nucleoside triphosphate hydrolases"/>
    <property type="match status" value="1"/>
</dbReference>
<feature type="domain" description="RapZ C-terminal" evidence="6">
    <location>
        <begin position="170"/>
        <end position="288"/>
    </location>
</feature>